<feature type="transmembrane region" description="Helical" evidence="5">
    <location>
        <begin position="5"/>
        <end position="24"/>
    </location>
</feature>
<accession>H5SP78</accession>
<dbReference type="GO" id="GO:0048038">
    <property type="term" value="F:quinone binding"/>
    <property type="evidence" value="ECO:0007669"/>
    <property type="project" value="UniProtKB-KW"/>
</dbReference>
<dbReference type="EMBL" id="AP011790">
    <property type="protein sequence ID" value="BAL57970.1"/>
    <property type="molecule type" value="Genomic_DNA"/>
</dbReference>
<keyword evidence="3 5" id="KW-1133">Transmembrane helix</keyword>
<keyword evidence="4 5" id="KW-0472">Membrane</keyword>
<evidence type="ECO:0000259" key="7">
    <source>
        <dbReference type="Pfam" id="PF00662"/>
    </source>
</evidence>
<dbReference type="PANTHER" id="PTHR42829:SF2">
    <property type="entry name" value="NADH-UBIQUINONE OXIDOREDUCTASE CHAIN 5"/>
    <property type="match status" value="1"/>
</dbReference>
<dbReference type="GO" id="GO:0016020">
    <property type="term" value="C:membrane"/>
    <property type="evidence" value="ECO:0007669"/>
    <property type="project" value="UniProtKB-SubCell"/>
</dbReference>
<dbReference type="Pfam" id="PF00361">
    <property type="entry name" value="Proton_antipo_M"/>
    <property type="match status" value="1"/>
</dbReference>
<feature type="transmembrane region" description="Helical" evidence="5">
    <location>
        <begin position="581"/>
        <end position="601"/>
    </location>
</feature>
<dbReference type="GO" id="GO:0003954">
    <property type="term" value="F:NADH dehydrogenase activity"/>
    <property type="evidence" value="ECO:0007669"/>
    <property type="project" value="TreeGrafter"/>
</dbReference>
<dbReference type="GO" id="GO:0015990">
    <property type="term" value="P:electron transport coupled proton transport"/>
    <property type="evidence" value="ECO:0007669"/>
    <property type="project" value="TreeGrafter"/>
</dbReference>
<feature type="transmembrane region" description="Helical" evidence="5">
    <location>
        <begin position="288"/>
        <end position="306"/>
    </location>
</feature>
<feature type="transmembrane region" description="Helical" evidence="5">
    <location>
        <begin position="220"/>
        <end position="245"/>
    </location>
</feature>
<organism evidence="8">
    <name type="scientific">uncultured prokaryote</name>
    <dbReference type="NCBI Taxonomy" id="198431"/>
    <lineage>
        <taxon>unclassified sequences</taxon>
        <taxon>environmental samples</taxon>
    </lineage>
</organism>
<dbReference type="InterPro" id="IPR001516">
    <property type="entry name" value="Proton_antipo_N"/>
</dbReference>
<feature type="transmembrane region" description="Helical" evidence="5">
    <location>
        <begin position="313"/>
        <end position="339"/>
    </location>
</feature>
<feature type="transmembrane region" description="Helical" evidence="5">
    <location>
        <begin position="345"/>
        <end position="362"/>
    </location>
</feature>
<gene>
    <name evidence="8" type="ORF">HGMM_F53F08C07</name>
</gene>
<dbReference type="GO" id="GO:0042773">
    <property type="term" value="P:ATP synthesis coupled electron transport"/>
    <property type="evidence" value="ECO:0007669"/>
    <property type="project" value="InterPro"/>
</dbReference>
<feature type="transmembrane region" description="Helical" evidence="5">
    <location>
        <begin position="463"/>
        <end position="484"/>
    </location>
</feature>
<feature type="transmembrane region" description="Helical" evidence="5">
    <location>
        <begin position="182"/>
        <end position="200"/>
    </location>
</feature>
<dbReference type="PANTHER" id="PTHR42829">
    <property type="entry name" value="NADH-UBIQUINONE OXIDOREDUCTASE CHAIN 5"/>
    <property type="match status" value="1"/>
</dbReference>
<dbReference type="Gene3D" id="1.20.5.2700">
    <property type="match status" value="1"/>
</dbReference>
<feature type="transmembrane region" description="Helical" evidence="5">
    <location>
        <begin position="88"/>
        <end position="107"/>
    </location>
</feature>
<dbReference type="Pfam" id="PF00662">
    <property type="entry name" value="Proton_antipo_N"/>
    <property type="match status" value="1"/>
</dbReference>
<dbReference type="NCBIfam" id="TIGR01974">
    <property type="entry name" value="NDH_I_L"/>
    <property type="match status" value="1"/>
</dbReference>
<feature type="transmembrane region" description="Helical" evidence="5">
    <location>
        <begin position="383"/>
        <end position="402"/>
    </location>
</feature>
<feature type="transmembrane region" description="Helical" evidence="5">
    <location>
        <begin position="257"/>
        <end position="282"/>
    </location>
</feature>
<dbReference type="PRINTS" id="PR01435">
    <property type="entry name" value="NPOXDRDTASE5"/>
</dbReference>
<dbReference type="InterPro" id="IPR003945">
    <property type="entry name" value="NU5C-like"/>
</dbReference>
<feature type="domain" description="NADH:quinone oxidoreductase/Mrp antiporter transmembrane" evidence="6">
    <location>
        <begin position="136"/>
        <end position="429"/>
    </location>
</feature>
<reference evidence="8" key="2">
    <citation type="journal article" date="2012" name="PLoS ONE">
        <title>A Deeply Branching Thermophilic Bacterium with an Ancient Acetyl-CoA Pathway Dominates a Subsurface Ecosystem.</title>
        <authorList>
            <person name="Takami H."/>
            <person name="Noguchi H."/>
            <person name="Takaki Y."/>
            <person name="Uchiyama I."/>
            <person name="Toyoda A."/>
            <person name="Nishi S."/>
            <person name="Chee G.-J."/>
            <person name="Arai W."/>
            <person name="Nunoura T."/>
            <person name="Itoh T."/>
            <person name="Hattori M."/>
            <person name="Takai K."/>
        </authorList>
    </citation>
    <scope>NUCLEOTIDE SEQUENCE</scope>
</reference>
<sequence length="642" mass="71486">MLEYIWLIPIFPLIGFIINGIIGFRINRHFVSMIGCGSVFLSFLISLFAFRELILIDAEQRFFHKVLYSWISVGSFNASFGFQLDPLSAVMVLVVTGVGFIIHVYSIGYMENDPGYPRYFSFLNLFMFSMLVLVLADNFLLLFVGWEAVGLCSYLLIGYWYEKKSASDAGKKAFIVNRIGDFGFIIGVILIFSTFGTVEFRSVFEKLTDMVKAGSIDPKILTLICLLLFAGATGKSAQIPLYVWLPDAMEGPTPVSALIHAATMVTAGVYMICRACIIFAYAPYALDLVAFIGALTAIFAASIGLVQNDIKRVLAYSTISQLGYMFLACGVGAFAAGIFHLTTHAFFKALLFLGAGSVMHALEGETDIMKMGALKEKMRITHMTFLIGSLAIAGIFPFSGFFSKDAILAGAFERSTYLWLMGVFGALLTAFYMFRLVFLTFYGESRIPHEMEHHIHESPAVMTIPLIILAILSVTGGFIGIPLIEGGNRIGEFLDPVFHHANSILGKVHHEAVKEISLMVISLLVALFGIYLAIIFYLRRTYIPSRLEASFPLAYRLIFNKYYVDEIYEYLFVNSIKSFSVWLWEFIDTLVIDGAVNGIAYLTKGVGNVVRKIQTGYVQGYALSIVIGAFVILAYYFLRMRM</sequence>
<evidence type="ECO:0000256" key="4">
    <source>
        <dbReference type="ARBA" id="ARBA00023136"/>
    </source>
</evidence>
<dbReference type="InterPro" id="IPR018393">
    <property type="entry name" value="NADHpl_OxRdtase_5_subgr"/>
</dbReference>
<protein>
    <submittedName>
        <fullName evidence="8">NADH dehydrogenase I subunit L</fullName>
    </submittedName>
</protein>
<feature type="transmembrane region" description="Helical" evidence="5">
    <location>
        <begin position="621"/>
        <end position="638"/>
    </location>
</feature>
<evidence type="ECO:0000256" key="3">
    <source>
        <dbReference type="ARBA" id="ARBA00022989"/>
    </source>
</evidence>
<feature type="transmembrane region" description="Helical" evidence="5">
    <location>
        <begin position="417"/>
        <end position="442"/>
    </location>
</feature>
<dbReference type="PRINTS" id="PR01434">
    <property type="entry name" value="NADHDHGNASE5"/>
</dbReference>
<dbReference type="AlphaFoldDB" id="H5SP78"/>
<feature type="transmembrane region" description="Helical" evidence="5">
    <location>
        <begin position="30"/>
        <end position="50"/>
    </location>
</feature>
<dbReference type="InterPro" id="IPR001750">
    <property type="entry name" value="ND/Mrp_TM"/>
</dbReference>
<reference evidence="8" key="1">
    <citation type="journal article" date="2005" name="Environ. Microbiol.">
        <title>Genetic and functional properties of uncultivated thermophilic crenarchaeotes from a subsurface gold mine as revealed by analysis of genome fragments.</title>
        <authorList>
            <person name="Nunoura T."/>
            <person name="Hirayama H."/>
            <person name="Takami H."/>
            <person name="Oida H."/>
            <person name="Nishi S."/>
            <person name="Shimamura S."/>
            <person name="Suzuki Y."/>
            <person name="Inagaki F."/>
            <person name="Takai K."/>
            <person name="Nealson K.H."/>
            <person name="Horikoshi K."/>
        </authorList>
    </citation>
    <scope>NUCLEOTIDE SEQUENCE</scope>
</reference>
<proteinExistence type="predicted"/>
<evidence type="ECO:0000256" key="1">
    <source>
        <dbReference type="ARBA" id="ARBA00004141"/>
    </source>
</evidence>
<name>H5SP78_9ZZZZ</name>
<feature type="transmembrane region" description="Helical" evidence="5">
    <location>
        <begin position="119"/>
        <end position="136"/>
    </location>
</feature>
<dbReference type="GO" id="GO:0008137">
    <property type="term" value="F:NADH dehydrogenase (ubiquinone) activity"/>
    <property type="evidence" value="ECO:0007669"/>
    <property type="project" value="InterPro"/>
</dbReference>
<feature type="transmembrane region" description="Helical" evidence="5">
    <location>
        <begin position="516"/>
        <end position="538"/>
    </location>
</feature>
<dbReference type="NCBIfam" id="NF005141">
    <property type="entry name" value="PRK06590.1"/>
    <property type="match status" value="1"/>
</dbReference>
<keyword evidence="2 5" id="KW-0812">Transmembrane</keyword>
<evidence type="ECO:0000313" key="8">
    <source>
        <dbReference type="EMBL" id="BAL57970.1"/>
    </source>
</evidence>
<evidence type="ECO:0000256" key="2">
    <source>
        <dbReference type="ARBA" id="ARBA00022692"/>
    </source>
</evidence>
<evidence type="ECO:0000256" key="5">
    <source>
        <dbReference type="SAM" id="Phobius"/>
    </source>
</evidence>
<feature type="domain" description="NADH-Ubiquinone oxidoreductase (complex I) chain 5 N-terminal" evidence="7">
    <location>
        <begin position="70"/>
        <end position="120"/>
    </location>
</feature>
<evidence type="ECO:0000259" key="6">
    <source>
        <dbReference type="Pfam" id="PF00361"/>
    </source>
</evidence>
<feature type="transmembrane region" description="Helical" evidence="5">
    <location>
        <begin position="142"/>
        <end position="161"/>
    </location>
</feature>
<comment type="subcellular location">
    <subcellularLocation>
        <location evidence="1">Membrane</location>
        <topology evidence="1">Multi-pass membrane protein</topology>
    </subcellularLocation>
</comment>